<comment type="catalytic activity">
    <reaction evidence="13 14">
        <text>di-trans,octa-cis-undecaprenyl diphosphate + H2O = di-trans,octa-cis-undecaprenyl phosphate + phosphate + H(+)</text>
        <dbReference type="Rhea" id="RHEA:28094"/>
        <dbReference type="ChEBI" id="CHEBI:15377"/>
        <dbReference type="ChEBI" id="CHEBI:15378"/>
        <dbReference type="ChEBI" id="CHEBI:43474"/>
        <dbReference type="ChEBI" id="CHEBI:58405"/>
        <dbReference type="ChEBI" id="CHEBI:60392"/>
        <dbReference type="EC" id="3.6.1.27"/>
    </reaction>
</comment>
<keyword evidence="5 14" id="KW-1003">Cell membrane</keyword>
<evidence type="ECO:0000256" key="12">
    <source>
        <dbReference type="ARBA" id="ARBA00032932"/>
    </source>
</evidence>
<evidence type="ECO:0000256" key="9">
    <source>
        <dbReference type="ARBA" id="ARBA00023136"/>
    </source>
</evidence>
<evidence type="ECO:0000313" key="16">
    <source>
        <dbReference type="Proteomes" id="UP000242881"/>
    </source>
</evidence>
<dbReference type="GO" id="GO:0005886">
    <property type="term" value="C:plasma membrane"/>
    <property type="evidence" value="ECO:0007669"/>
    <property type="project" value="UniProtKB-SubCell"/>
</dbReference>
<evidence type="ECO:0000256" key="4">
    <source>
        <dbReference type="ARBA" id="ARBA00021581"/>
    </source>
</evidence>
<dbReference type="RefSeq" id="WP_424606198.1">
    <property type="nucleotide sequence ID" value="NZ_JBNAVA010000013.1"/>
</dbReference>
<feature type="transmembrane region" description="Helical" evidence="14">
    <location>
        <begin position="245"/>
        <end position="262"/>
    </location>
</feature>
<evidence type="ECO:0000256" key="6">
    <source>
        <dbReference type="ARBA" id="ARBA00022692"/>
    </source>
</evidence>
<evidence type="ECO:0000256" key="14">
    <source>
        <dbReference type="HAMAP-Rule" id="MF_01006"/>
    </source>
</evidence>
<evidence type="ECO:0000256" key="8">
    <source>
        <dbReference type="ARBA" id="ARBA00022989"/>
    </source>
</evidence>
<feature type="transmembrane region" description="Helical" evidence="14">
    <location>
        <begin position="46"/>
        <end position="77"/>
    </location>
</feature>
<evidence type="ECO:0000256" key="5">
    <source>
        <dbReference type="ARBA" id="ARBA00022475"/>
    </source>
</evidence>
<organism evidence="15 16">
    <name type="scientific">Calditerrivibrio nitroreducens</name>
    <dbReference type="NCBI Taxonomy" id="477976"/>
    <lineage>
        <taxon>Bacteria</taxon>
        <taxon>Pseudomonadati</taxon>
        <taxon>Deferribacterota</taxon>
        <taxon>Deferribacteres</taxon>
        <taxon>Deferribacterales</taxon>
        <taxon>Calditerrivibrionaceae</taxon>
    </lineage>
</organism>
<evidence type="ECO:0000256" key="2">
    <source>
        <dbReference type="ARBA" id="ARBA00010621"/>
    </source>
</evidence>
<keyword evidence="7 14" id="KW-0378">Hydrolase</keyword>
<dbReference type="HAMAP" id="MF_01006">
    <property type="entry name" value="Undec_diphosphatase"/>
    <property type="match status" value="1"/>
</dbReference>
<dbReference type="GO" id="GO:0050380">
    <property type="term" value="F:undecaprenyl-diphosphatase activity"/>
    <property type="evidence" value="ECO:0007669"/>
    <property type="project" value="UniProtKB-UniRule"/>
</dbReference>
<feature type="transmembrane region" description="Helical" evidence="14">
    <location>
        <begin position="119"/>
        <end position="138"/>
    </location>
</feature>
<reference evidence="15 16" key="1">
    <citation type="submission" date="2018-01" db="EMBL/GenBank/DDBJ databases">
        <title>Metagenomic assembled genomes from two thermal pools in the Uzon Caldera, Kamchatka, Russia.</title>
        <authorList>
            <person name="Wilkins L."/>
            <person name="Ettinger C."/>
        </authorList>
    </citation>
    <scope>NUCLEOTIDE SEQUENCE [LARGE SCALE GENOMIC DNA]</scope>
    <source>
        <strain evidence="15">ZAV-05</strain>
    </source>
</reference>
<protein>
    <recommendedName>
        <fullName evidence="4 14">Undecaprenyl-diphosphatase</fullName>
        <ecNumber evidence="3 14">3.6.1.27</ecNumber>
    </recommendedName>
    <alternativeName>
        <fullName evidence="12 14">Bacitracin resistance protein</fullName>
    </alternativeName>
    <alternativeName>
        <fullName evidence="11 14">Undecaprenyl pyrophosphate phosphatase</fullName>
    </alternativeName>
</protein>
<proteinExistence type="inferred from homology"/>
<keyword evidence="6 14" id="KW-0812">Transmembrane</keyword>
<evidence type="ECO:0000256" key="1">
    <source>
        <dbReference type="ARBA" id="ARBA00004651"/>
    </source>
</evidence>
<dbReference type="InterPro" id="IPR003824">
    <property type="entry name" value="UppP"/>
</dbReference>
<feature type="transmembrane region" description="Helical" evidence="14">
    <location>
        <begin position="216"/>
        <end position="239"/>
    </location>
</feature>
<comment type="caution">
    <text evidence="15">The sequence shown here is derived from an EMBL/GenBank/DDBJ whole genome shotgun (WGS) entry which is preliminary data.</text>
</comment>
<gene>
    <name evidence="14" type="primary">uppP</name>
    <name evidence="15" type="ORF">C0187_07265</name>
</gene>
<comment type="subcellular location">
    <subcellularLocation>
        <location evidence="1 14">Cell membrane</location>
        <topology evidence="1 14">Multi-pass membrane protein</topology>
    </subcellularLocation>
</comment>
<name>A0A2J6WGE9_9BACT</name>
<dbReference type="GO" id="GO:0046677">
    <property type="term" value="P:response to antibiotic"/>
    <property type="evidence" value="ECO:0007669"/>
    <property type="project" value="UniProtKB-UniRule"/>
</dbReference>
<comment type="similarity">
    <text evidence="2 14">Belongs to the UppP family.</text>
</comment>
<dbReference type="Pfam" id="PF02673">
    <property type="entry name" value="BacA"/>
    <property type="match status" value="1"/>
</dbReference>
<evidence type="ECO:0000256" key="11">
    <source>
        <dbReference type="ARBA" id="ARBA00032707"/>
    </source>
</evidence>
<keyword evidence="14" id="KW-0573">Peptidoglycan synthesis</keyword>
<keyword evidence="9 14" id="KW-0472">Membrane</keyword>
<dbReference type="Proteomes" id="UP000242881">
    <property type="component" value="Unassembled WGS sequence"/>
</dbReference>
<dbReference type="PANTHER" id="PTHR30622">
    <property type="entry name" value="UNDECAPRENYL-DIPHOSPHATASE"/>
    <property type="match status" value="1"/>
</dbReference>
<evidence type="ECO:0000256" key="10">
    <source>
        <dbReference type="ARBA" id="ARBA00023251"/>
    </source>
</evidence>
<comment type="function">
    <text evidence="14">Catalyzes the dephosphorylation of undecaprenyl diphosphate (UPP). Confers resistance to bacitracin.</text>
</comment>
<keyword evidence="14" id="KW-0133">Cell shape</keyword>
<dbReference type="PANTHER" id="PTHR30622:SF2">
    <property type="entry name" value="UNDECAPRENYL-DIPHOSPHATASE"/>
    <property type="match status" value="1"/>
</dbReference>
<feature type="transmembrane region" description="Helical" evidence="14">
    <location>
        <begin position="89"/>
        <end position="107"/>
    </location>
</feature>
<dbReference type="EMBL" id="PNIN01000075">
    <property type="protein sequence ID" value="PMP69358.1"/>
    <property type="molecule type" value="Genomic_DNA"/>
</dbReference>
<sequence>MNIFDAILLGLLQGLTEFLPISSSGHLVIAQSLLKNFKEPSLLFDTILHFATFCSVLIYFRSKILKLFTAFLGFFSYKHRVTYYDNKRFLWAIFTASIPTAIIGLSLKQYSETLFNVPVYAGYGLIITSILLVLSDRYKGNYQIDPKKGFLVGIVQGIAVIPGISRSGSTVAASLFLGIKREEAVEFSFLMALPAVFGATLLQARHITSIESDQILNYIVAALVAFISAFFAIHFMIQFVQRAKLSYFGLYCLILGIITVIWL</sequence>
<evidence type="ECO:0000256" key="3">
    <source>
        <dbReference type="ARBA" id="ARBA00012374"/>
    </source>
</evidence>
<dbReference type="GO" id="GO:0008360">
    <property type="term" value="P:regulation of cell shape"/>
    <property type="evidence" value="ECO:0007669"/>
    <property type="project" value="UniProtKB-KW"/>
</dbReference>
<keyword evidence="14" id="KW-0961">Cell wall biogenesis/degradation</keyword>
<accession>A0A2J6WGE9</accession>
<dbReference type="GO" id="GO:0071555">
    <property type="term" value="P:cell wall organization"/>
    <property type="evidence" value="ECO:0007669"/>
    <property type="project" value="UniProtKB-KW"/>
</dbReference>
<comment type="miscellaneous">
    <text evidence="14">Bacitracin is thought to be involved in the inhibition of peptidoglycan synthesis by sequestering undecaprenyl diphosphate, thereby reducing the pool of lipid carrier available.</text>
</comment>
<dbReference type="AlphaFoldDB" id="A0A2J6WGE9"/>
<evidence type="ECO:0000256" key="7">
    <source>
        <dbReference type="ARBA" id="ARBA00022801"/>
    </source>
</evidence>
<evidence type="ECO:0000313" key="15">
    <source>
        <dbReference type="EMBL" id="PMP69358.1"/>
    </source>
</evidence>
<keyword evidence="10 14" id="KW-0046">Antibiotic resistance</keyword>
<dbReference type="EC" id="3.6.1.27" evidence="3 14"/>
<feature type="transmembrane region" description="Helical" evidence="14">
    <location>
        <begin position="185"/>
        <end position="204"/>
    </location>
</feature>
<evidence type="ECO:0000256" key="13">
    <source>
        <dbReference type="ARBA" id="ARBA00047594"/>
    </source>
</evidence>
<dbReference type="GO" id="GO:0009252">
    <property type="term" value="P:peptidoglycan biosynthetic process"/>
    <property type="evidence" value="ECO:0007669"/>
    <property type="project" value="UniProtKB-KW"/>
</dbReference>
<keyword evidence="8 14" id="KW-1133">Transmembrane helix</keyword>